<evidence type="ECO:0000313" key="2">
    <source>
        <dbReference type="EMBL" id="KFD45037.1"/>
    </source>
</evidence>
<proteinExistence type="predicted"/>
<organism evidence="2 3">
    <name type="scientific">Trichuris suis</name>
    <name type="common">pig whipworm</name>
    <dbReference type="NCBI Taxonomy" id="68888"/>
    <lineage>
        <taxon>Eukaryota</taxon>
        <taxon>Metazoa</taxon>
        <taxon>Ecdysozoa</taxon>
        <taxon>Nematoda</taxon>
        <taxon>Enoplea</taxon>
        <taxon>Dorylaimia</taxon>
        <taxon>Trichinellida</taxon>
        <taxon>Trichuridae</taxon>
        <taxon>Trichuris</taxon>
    </lineage>
</organism>
<gene>
    <name evidence="2" type="ORF">M513_14086</name>
</gene>
<protein>
    <submittedName>
        <fullName evidence="2">Uncharacterized protein</fullName>
    </submittedName>
</protein>
<evidence type="ECO:0000313" key="3">
    <source>
        <dbReference type="Proteomes" id="UP000030764"/>
    </source>
</evidence>
<keyword evidence="3" id="KW-1185">Reference proteome</keyword>
<evidence type="ECO:0000256" key="1">
    <source>
        <dbReference type="SAM" id="MobiDB-lite"/>
    </source>
</evidence>
<feature type="region of interest" description="Disordered" evidence="1">
    <location>
        <begin position="70"/>
        <end position="100"/>
    </location>
</feature>
<dbReference type="Proteomes" id="UP000030764">
    <property type="component" value="Unassembled WGS sequence"/>
</dbReference>
<dbReference type="EMBL" id="KL363861">
    <property type="protein sequence ID" value="KFD45037.1"/>
    <property type="molecule type" value="Genomic_DNA"/>
</dbReference>
<reference evidence="2 3" key="1">
    <citation type="journal article" date="2014" name="Nat. Genet.">
        <title>Genome and transcriptome of the porcine whipworm Trichuris suis.</title>
        <authorList>
            <person name="Jex A.R."/>
            <person name="Nejsum P."/>
            <person name="Schwarz E.M."/>
            <person name="Hu L."/>
            <person name="Young N.D."/>
            <person name="Hall R.S."/>
            <person name="Korhonen P.K."/>
            <person name="Liao S."/>
            <person name="Thamsborg S."/>
            <person name="Xia J."/>
            <person name="Xu P."/>
            <person name="Wang S."/>
            <person name="Scheerlinck J.P."/>
            <person name="Hofmann A."/>
            <person name="Sternberg P.W."/>
            <person name="Wang J."/>
            <person name="Gasser R.B."/>
        </authorList>
    </citation>
    <scope>NUCLEOTIDE SEQUENCE [LARGE SCALE GENOMIC DNA]</scope>
    <source>
        <strain evidence="2">DCEP-RM93M</strain>
    </source>
</reference>
<accession>A0A085LJ91</accession>
<name>A0A085LJ91_9BILA</name>
<sequence>MIMGSPEPPSSEVEVGDGHGVDSSSAMAAAAEVDNWGSSIAATGSFLPRRRNIVILPNLGALAHLQGRRFDNGSKAQGPGHGAQREERRYPLGNRCKTRL</sequence>
<feature type="region of interest" description="Disordered" evidence="1">
    <location>
        <begin position="1"/>
        <end position="26"/>
    </location>
</feature>
<dbReference type="AlphaFoldDB" id="A0A085LJ91"/>